<organism evidence="1 2">
    <name type="scientific">Rhizobium deserti</name>
    <dbReference type="NCBI Taxonomy" id="2547961"/>
    <lineage>
        <taxon>Bacteria</taxon>
        <taxon>Pseudomonadati</taxon>
        <taxon>Pseudomonadota</taxon>
        <taxon>Alphaproteobacteria</taxon>
        <taxon>Hyphomicrobiales</taxon>
        <taxon>Rhizobiaceae</taxon>
        <taxon>Rhizobium/Agrobacterium group</taxon>
        <taxon>Rhizobium</taxon>
    </lineage>
</organism>
<accession>A0A4R5UNF8</accession>
<proteinExistence type="predicted"/>
<evidence type="ECO:0000313" key="1">
    <source>
        <dbReference type="EMBL" id="TDK39308.1"/>
    </source>
</evidence>
<dbReference type="AlphaFoldDB" id="A0A4R5UNF8"/>
<dbReference type="RefSeq" id="WP_133314756.1">
    <property type="nucleotide sequence ID" value="NZ_SMTL01000001.1"/>
</dbReference>
<dbReference type="Proteomes" id="UP000295238">
    <property type="component" value="Unassembled WGS sequence"/>
</dbReference>
<gene>
    <name evidence="1" type="ORF">E2F50_04090</name>
</gene>
<protein>
    <submittedName>
        <fullName evidence="1">Uncharacterized protein</fullName>
    </submittedName>
</protein>
<dbReference type="OrthoDB" id="8387422at2"/>
<comment type="caution">
    <text evidence="1">The sequence shown here is derived from an EMBL/GenBank/DDBJ whole genome shotgun (WGS) entry which is preliminary data.</text>
</comment>
<evidence type="ECO:0000313" key="2">
    <source>
        <dbReference type="Proteomes" id="UP000295238"/>
    </source>
</evidence>
<name>A0A4R5UNF8_9HYPH</name>
<reference evidence="1 2" key="1">
    <citation type="submission" date="2019-03" db="EMBL/GenBank/DDBJ databases">
        <title>Rhizobium sp. nov., an bacterium isolated from biocrust in Mu Us Desert.</title>
        <authorList>
            <person name="Lixiong L."/>
        </authorList>
    </citation>
    <scope>NUCLEOTIDE SEQUENCE [LARGE SCALE GENOMIC DNA]</scope>
    <source>
        <strain evidence="1 2">SPY-1</strain>
    </source>
</reference>
<sequence>MSDNLETETLKLAKEYVRLGGQRRAIMDDNISDTRKWESDNPEAEAFWNQNIKPLDEDRLREVESHLPSINSV</sequence>
<dbReference type="EMBL" id="SMTL01000001">
    <property type="protein sequence ID" value="TDK39308.1"/>
    <property type="molecule type" value="Genomic_DNA"/>
</dbReference>
<keyword evidence="2" id="KW-1185">Reference proteome</keyword>